<keyword evidence="1" id="KW-1133">Transmembrane helix</keyword>
<reference evidence="2 3" key="1">
    <citation type="submission" date="2020-08" db="EMBL/GenBank/DDBJ databases">
        <title>Genomic Encyclopedia of Type Strains, Phase III (KMG-III): the genomes of soil and plant-associated and newly described type strains.</title>
        <authorList>
            <person name="Whitman W."/>
        </authorList>
    </citation>
    <scope>NUCLEOTIDE SEQUENCE [LARGE SCALE GENOMIC DNA]</scope>
    <source>
        <strain evidence="2 3">CECT 3302</strain>
    </source>
</reference>
<dbReference type="EMBL" id="JACHXG010000007">
    <property type="protein sequence ID" value="MBB3090570.1"/>
    <property type="molecule type" value="Genomic_DNA"/>
</dbReference>
<feature type="transmembrane region" description="Helical" evidence="1">
    <location>
        <begin position="315"/>
        <end position="334"/>
    </location>
</feature>
<dbReference type="RefSeq" id="WP_183547596.1">
    <property type="nucleotide sequence ID" value="NZ_BMQT01000005.1"/>
</dbReference>
<evidence type="ECO:0000256" key="1">
    <source>
        <dbReference type="SAM" id="Phobius"/>
    </source>
</evidence>
<accession>A0A7W5A6V8</accession>
<feature type="transmembrane region" description="Helical" evidence="1">
    <location>
        <begin position="360"/>
        <end position="381"/>
    </location>
</feature>
<feature type="transmembrane region" description="Helical" evidence="1">
    <location>
        <begin position="453"/>
        <end position="471"/>
    </location>
</feature>
<evidence type="ECO:0000313" key="3">
    <source>
        <dbReference type="Proteomes" id="UP000577707"/>
    </source>
</evidence>
<evidence type="ECO:0000313" key="2">
    <source>
        <dbReference type="EMBL" id="MBB3090570.1"/>
    </source>
</evidence>
<feature type="transmembrane region" description="Helical" evidence="1">
    <location>
        <begin position="175"/>
        <end position="194"/>
    </location>
</feature>
<keyword evidence="1" id="KW-0812">Transmembrane</keyword>
<dbReference type="Proteomes" id="UP000577707">
    <property type="component" value="Unassembled WGS sequence"/>
</dbReference>
<feature type="transmembrane region" description="Helical" evidence="1">
    <location>
        <begin position="413"/>
        <end position="433"/>
    </location>
</feature>
<gene>
    <name evidence="2" type="ORF">FHS12_003528</name>
</gene>
<name>A0A7W5A6V8_9ACTN</name>
<feature type="transmembrane region" description="Helical" evidence="1">
    <location>
        <begin position="35"/>
        <end position="57"/>
    </location>
</feature>
<feature type="transmembrane region" description="Helical" evidence="1">
    <location>
        <begin position="139"/>
        <end position="163"/>
    </location>
</feature>
<feature type="transmembrane region" description="Helical" evidence="1">
    <location>
        <begin position="521"/>
        <end position="542"/>
    </location>
</feature>
<sequence>MSTLAPALSRRTPLTSFAGTWHLTRFMLRRDRVRLTVWTVSLLALYAYFVTALSTVYPTAEDREGRAALMEQPASIFLGGPNYGLDDYTIGAMFANEMTLWMIGLLGVMNMFEVVRNTRAEEESGRAELVRSGAVGRHAAVAASLLTVVIANVVFAVLGSALLISAGDLAVVDTFALSTSIAVSGLVFAAVALVTSQLTTHGRGATGLALAVLGVSVLVRGIGDLRAEPGEHGTWLSWLSPIAWTQQMRAYVDLRWWPLALSVVAVLVLLAVGAFLASKRDFDGALLAGRSGRAEATGMLSSPIAMAWRQQRTALFWWFLGTFVMFGATGTYLGEGVEDMVSDMAAANPEAAKMFGDDPLTGFLAIMILYAALAAAGYAIATTLRAKTEETEGRLEITLAKPVSRGRWFTSHLVVVAVGAFVLTMVSGALALWAGALVNGEVELGTFLKGGAAFLPAVAVFMALTAALYAWVPKITPVVWALFAFTCITGMFGPLFDLPDAVAGISPVWWVGRYPQEPIEASHMIGLSAVAAVLLLAAFVGFRRRDITS</sequence>
<comment type="caution">
    <text evidence="2">The sequence shown here is derived from an EMBL/GenBank/DDBJ whole genome shotgun (WGS) entry which is preliminary data.</text>
</comment>
<keyword evidence="1" id="KW-0472">Membrane</keyword>
<feature type="transmembrane region" description="Helical" evidence="1">
    <location>
        <begin position="256"/>
        <end position="277"/>
    </location>
</feature>
<organism evidence="2 3">
    <name type="scientific">Nocardioides albus</name>
    <dbReference type="NCBI Taxonomy" id="1841"/>
    <lineage>
        <taxon>Bacteria</taxon>
        <taxon>Bacillati</taxon>
        <taxon>Actinomycetota</taxon>
        <taxon>Actinomycetes</taxon>
        <taxon>Propionibacteriales</taxon>
        <taxon>Nocardioidaceae</taxon>
        <taxon>Nocardioides</taxon>
    </lineage>
</organism>
<feature type="transmembrane region" description="Helical" evidence="1">
    <location>
        <begin position="88"/>
        <end position="109"/>
    </location>
</feature>
<protein>
    <submittedName>
        <fullName evidence="2">ABC-2 type transport system permease protein</fullName>
    </submittedName>
</protein>
<feature type="transmembrane region" description="Helical" evidence="1">
    <location>
        <begin position="206"/>
        <end position="223"/>
    </location>
</feature>
<keyword evidence="3" id="KW-1185">Reference proteome</keyword>
<proteinExistence type="predicted"/>
<dbReference type="AlphaFoldDB" id="A0A7W5A6V8"/>
<feature type="transmembrane region" description="Helical" evidence="1">
    <location>
        <begin position="478"/>
        <end position="496"/>
    </location>
</feature>